<evidence type="ECO:0000256" key="1">
    <source>
        <dbReference type="ARBA" id="ARBA00004141"/>
    </source>
</evidence>
<keyword evidence="2 7" id="KW-0812">Transmembrane</keyword>
<feature type="region of interest" description="Disordered" evidence="6">
    <location>
        <begin position="439"/>
        <end position="479"/>
    </location>
</feature>
<feature type="transmembrane region" description="Helical" evidence="7">
    <location>
        <begin position="200"/>
        <end position="225"/>
    </location>
</feature>
<keyword evidence="4 7" id="KW-0472">Membrane</keyword>
<dbReference type="Proteomes" id="UP000283090">
    <property type="component" value="Unassembled WGS sequence"/>
</dbReference>
<sequence>MASLTFATTNEDMAFGQNGIGAFWGFTMTDIIFTHVLLAFTANKKHDQKMSDVIVSLAEYLDRTPANISNHLPEVAAAMGADSTRRVQEVILRGWWPEEFARGVTYASANAQPLLEHEKGTSAMTTVFAIMTAFTTLTLILRIWSREVLVMKLMLHDWFMVIGFLLSLTYGIISLLHASLLLPAVAIWDMSWNTYAQVHMYQTILSLIYPVPLFFIKTSLLLFYLRLCPSCPSEIRSVFRTSIFCTFFFILATCVTNFFVILLQCDQLAYWKAETTTVCKLDSKMAQMALGGVSVVTDILLWLMPLPVVWQLDLGKREKVLAVVTFGIAAVACVVSAFRLRAIQMYGYVTDGKLLSVNVSILTVVELNLAIVCSSAPAIRALIIHYAPRLLNVYSQSTRRVRRPTVKDIKQMELSNSSDEDDDGSTTYTISVGINVRQGDYPMSPGGGAVTMGGDGLRAPQDVEKGSPPGSVRSMRRLA</sequence>
<keyword evidence="3 7" id="KW-1133">Transmembrane helix</keyword>
<reference evidence="9 10" key="1">
    <citation type="submission" date="2019-01" db="EMBL/GenBank/DDBJ databases">
        <title>Intercellular communication is required for trap formation in the nematode-trapping fungus Duddingtonia flagrans.</title>
        <authorList>
            <person name="Youssar L."/>
            <person name="Wernet V."/>
            <person name="Hensel N."/>
            <person name="Hildebrandt H.-G."/>
            <person name="Fischer R."/>
        </authorList>
    </citation>
    <scope>NUCLEOTIDE SEQUENCE [LARGE SCALE GENOMIC DNA]</scope>
    <source>
        <strain evidence="9 10">CBS H-5679</strain>
    </source>
</reference>
<evidence type="ECO:0000256" key="7">
    <source>
        <dbReference type="SAM" id="Phobius"/>
    </source>
</evidence>
<comment type="subcellular location">
    <subcellularLocation>
        <location evidence="1">Membrane</location>
        <topology evidence="1">Multi-pass membrane protein</topology>
    </subcellularLocation>
</comment>
<dbReference type="RefSeq" id="XP_067490681.1">
    <property type="nucleotide sequence ID" value="XM_067632409.1"/>
</dbReference>
<dbReference type="PANTHER" id="PTHR33048">
    <property type="entry name" value="PTH11-LIKE INTEGRAL MEMBRANE PROTEIN (AFU_ORTHOLOGUE AFUA_5G11245)"/>
    <property type="match status" value="1"/>
</dbReference>
<feature type="transmembrane region" description="Helical" evidence="7">
    <location>
        <begin position="20"/>
        <end position="40"/>
    </location>
</feature>
<dbReference type="AlphaFoldDB" id="A0A437A1Z7"/>
<evidence type="ECO:0000313" key="10">
    <source>
        <dbReference type="Proteomes" id="UP000283090"/>
    </source>
</evidence>
<feature type="domain" description="Rhodopsin" evidence="8">
    <location>
        <begin position="141"/>
        <end position="383"/>
    </location>
</feature>
<accession>A0A437A1Z7</accession>
<feature type="transmembrane region" description="Helical" evidence="7">
    <location>
        <begin position="320"/>
        <end position="338"/>
    </location>
</feature>
<evidence type="ECO:0000256" key="3">
    <source>
        <dbReference type="ARBA" id="ARBA00022989"/>
    </source>
</evidence>
<dbReference type="InterPro" id="IPR049326">
    <property type="entry name" value="Rhodopsin_dom_fungi"/>
</dbReference>
<feature type="transmembrane region" description="Helical" evidence="7">
    <location>
        <begin position="237"/>
        <end position="263"/>
    </location>
</feature>
<dbReference type="VEuPathDB" id="FungiDB:DFL_003468"/>
<gene>
    <name evidence="9" type="ORF">DFL_003468</name>
</gene>
<feature type="transmembrane region" description="Helical" evidence="7">
    <location>
        <begin position="123"/>
        <end position="144"/>
    </location>
</feature>
<comment type="caution">
    <text evidence="9">The sequence shown here is derived from an EMBL/GenBank/DDBJ whole genome shotgun (WGS) entry which is preliminary data.</text>
</comment>
<evidence type="ECO:0000256" key="2">
    <source>
        <dbReference type="ARBA" id="ARBA00022692"/>
    </source>
</evidence>
<dbReference type="EMBL" id="SAEB01000006">
    <property type="protein sequence ID" value="RVD85137.1"/>
    <property type="molecule type" value="Genomic_DNA"/>
</dbReference>
<feature type="compositionally biased region" description="Gly residues" evidence="6">
    <location>
        <begin position="445"/>
        <end position="456"/>
    </location>
</feature>
<dbReference type="GeneID" id="93585779"/>
<evidence type="ECO:0000259" key="8">
    <source>
        <dbReference type="Pfam" id="PF20684"/>
    </source>
</evidence>
<evidence type="ECO:0000313" key="9">
    <source>
        <dbReference type="EMBL" id="RVD85137.1"/>
    </source>
</evidence>
<dbReference type="GO" id="GO:0016020">
    <property type="term" value="C:membrane"/>
    <property type="evidence" value="ECO:0007669"/>
    <property type="project" value="UniProtKB-SubCell"/>
</dbReference>
<keyword evidence="10" id="KW-1185">Reference proteome</keyword>
<evidence type="ECO:0000256" key="5">
    <source>
        <dbReference type="ARBA" id="ARBA00038359"/>
    </source>
</evidence>
<name>A0A437A1Z7_ARTFL</name>
<dbReference type="STRING" id="97331.A0A437A1Z7"/>
<protein>
    <recommendedName>
        <fullName evidence="8">Rhodopsin domain-containing protein</fullName>
    </recommendedName>
</protein>
<dbReference type="Pfam" id="PF20684">
    <property type="entry name" value="Fung_rhodopsin"/>
    <property type="match status" value="1"/>
</dbReference>
<comment type="similarity">
    <text evidence="5">Belongs to the SAT4 family.</text>
</comment>
<dbReference type="OrthoDB" id="3648173at2759"/>
<proteinExistence type="inferred from homology"/>
<feature type="transmembrane region" description="Helical" evidence="7">
    <location>
        <begin position="164"/>
        <end position="188"/>
    </location>
</feature>
<organism evidence="9 10">
    <name type="scientific">Arthrobotrys flagrans</name>
    <name type="common">Nematode-trapping fungus</name>
    <name type="synonym">Trichothecium flagrans</name>
    <dbReference type="NCBI Taxonomy" id="97331"/>
    <lineage>
        <taxon>Eukaryota</taxon>
        <taxon>Fungi</taxon>
        <taxon>Dikarya</taxon>
        <taxon>Ascomycota</taxon>
        <taxon>Pezizomycotina</taxon>
        <taxon>Orbiliomycetes</taxon>
        <taxon>Orbiliales</taxon>
        <taxon>Orbiliaceae</taxon>
        <taxon>Arthrobotrys</taxon>
    </lineage>
</organism>
<dbReference type="InterPro" id="IPR052337">
    <property type="entry name" value="SAT4-like"/>
</dbReference>
<feature type="transmembrane region" description="Helical" evidence="7">
    <location>
        <begin position="289"/>
        <end position="308"/>
    </location>
</feature>
<dbReference type="PANTHER" id="PTHR33048:SF47">
    <property type="entry name" value="INTEGRAL MEMBRANE PROTEIN-RELATED"/>
    <property type="match status" value="1"/>
</dbReference>
<evidence type="ECO:0000256" key="6">
    <source>
        <dbReference type="SAM" id="MobiDB-lite"/>
    </source>
</evidence>
<evidence type="ECO:0000256" key="4">
    <source>
        <dbReference type="ARBA" id="ARBA00023136"/>
    </source>
</evidence>